<protein>
    <submittedName>
        <fullName evidence="1">Uncharacterized protein</fullName>
    </submittedName>
</protein>
<sequence length="61" mass="6949">MYEKATARLRWVVHLLAIDIRALWGQVGNEPFSAVVDTDDPVAHDQVRTGLLTPFYKHDQS</sequence>
<reference evidence="2" key="1">
    <citation type="journal article" date="2019" name="Int. J. Syst. Evol. Microbiol.">
        <title>The Global Catalogue of Microorganisms (GCM) 10K type strain sequencing project: providing services to taxonomists for standard genome sequencing and annotation.</title>
        <authorList>
            <consortium name="The Broad Institute Genomics Platform"/>
            <consortium name="The Broad Institute Genome Sequencing Center for Infectious Disease"/>
            <person name="Wu L."/>
            <person name="Ma J."/>
        </authorList>
    </citation>
    <scope>NUCLEOTIDE SEQUENCE [LARGE SCALE GENOMIC DNA]</scope>
    <source>
        <strain evidence="2">JCM 10696</strain>
    </source>
</reference>
<keyword evidence="2" id="KW-1185">Reference proteome</keyword>
<dbReference type="EMBL" id="BAAAHH010000005">
    <property type="protein sequence ID" value="GAA0944744.1"/>
    <property type="molecule type" value="Genomic_DNA"/>
</dbReference>
<dbReference type="Proteomes" id="UP001500665">
    <property type="component" value="Unassembled WGS sequence"/>
</dbReference>
<accession>A0ABP4B6W3</accession>
<name>A0ABP4B6W3_9ACTN</name>
<proteinExistence type="predicted"/>
<evidence type="ECO:0000313" key="1">
    <source>
        <dbReference type="EMBL" id="GAA0944744.1"/>
    </source>
</evidence>
<organism evidence="1 2">
    <name type="scientific">Actinocorallia libanotica</name>
    <dbReference type="NCBI Taxonomy" id="46162"/>
    <lineage>
        <taxon>Bacteria</taxon>
        <taxon>Bacillati</taxon>
        <taxon>Actinomycetota</taxon>
        <taxon>Actinomycetes</taxon>
        <taxon>Streptosporangiales</taxon>
        <taxon>Thermomonosporaceae</taxon>
        <taxon>Actinocorallia</taxon>
    </lineage>
</organism>
<gene>
    <name evidence="1" type="ORF">GCM10009550_17920</name>
</gene>
<evidence type="ECO:0000313" key="2">
    <source>
        <dbReference type="Proteomes" id="UP001500665"/>
    </source>
</evidence>
<comment type="caution">
    <text evidence="1">The sequence shown here is derived from an EMBL/GenBank/DDBJ whole genome shotgun (WGS) entry which is preliminary data.</text>
</comment>